<organism evidence="1">
    <name type="scientific">marine sediment metagenome</name>
    <dbReference type="NCBI Taxonomy" id="412755"/>
    <lineage>
        <taxon>unclassified sequences</taxon>
        <taxon>metagenomes</taxon>
        <taxon>ecological metagenomes</taxon>
    </lineage>
</organism>
<dbReference type="EMBL" id="LAZR01062286">
    <property type="protein sequence ID" value="KKK61846.1"/>
    <property type="molecule type" value="Genomic_DNA"/>
</dbReference>
<feature type="non-terminal residue" evidence="1">
    <location>
        <position position="1"/>
    </location>
</feature>
<name>A0A0F8ZPJ9_9ZZZZ</name>
<dbReference type="AlphaFoldDB" id="A0A0F8ZPJ9"/>
<protein>
    <recommendedName>
        <fullName evidence="2">Phage tail protein</fullName>
    </recommendedName>
</protein>
<accession>A0A0F8ZPJ9</accession>
<reference evidence="1" key="1">
    <citation type="journal article" date="2015" name="Nature">
        <title>Complex archaea that bridge the gap between prokaryotes and eukaryotes.</title>
        <authorList>
            <person name="Spang A."/>
            <person name="Saw J.H."/>
            <person name="Jorgensen S.L."/>
            <person name="Zaremba-Niedzwiedzka K."/>
            <person name="Martijn J."/>
            <person name="Lind A.E."/>
            <person name="van Eijk R."/>
            <person name="Schleper C."/>
            <person name="Guy L."/>
            <person name="Ettema T.J."/>
        </authorList>
    </citation>
    <scope>NUCLEOTIDE SEQUENCE</scope>
</reference>
<comment type="caution">
    <text evidence="1">The sequence shown here is derived from an EMBL/GenBank/DDBJ whole genome shotgun (WGS) entry which is preliminary data.</text>
</comment>
<evidence type="ECO:0000313" key="1">
    <source>
        <dbReference type="EMBL" id="KKK61846.1"/>
    </source>
</evidence>
<sequence length="141" mass="15924">DPTPPSVTAPTETAQGDFQLYFPVITPTNTVTLTGPERDDRDKLSFQRINQTSRGLFLYIYADPQWPKVKRLSLGISVCTEALAQEVLDFVKLTVGKEIGLRDWRNRSWSGIIDNPESAITRDSRNNWSIALEIEAELTEL</sequence>
<gene>
    <name evidence="1" type="ORF">LCGC14_3010230</name>
</gene>
<proteinExistence type="predicted"/>
<evidence type="ECO:0008006" key="2">
    <source>
        <dbReference type="Google" id="ProtNLM"/>
    </source>
</evidence>